<evidence type="ECO:0000256" key="5">
    <source>
        <dbReference type="ARBA" id="ARBA00022989"/>
    </source>
</evidence>
<evidence type="ECO:0008006" key="15">
    <source>
        <dbReference type="Google" id="ProtNLM"/>
    </source>
</evidence>
<feature type="binding site" evidence="10">
    <location>
        <position position="287"/>
    </location>
    <ligand>
        <name>Mn(2+)</name>
        <dbReference type="ChEBI" id="CHEBI:29035"/>
    </ligand>
</feature>
<evidence type="ECO:0000256" key="9">
    <source>
        <dbReference type="PIRSR" id="PIRSR605150-2"/>
    </source>
</evidence>
<name>A0AAQ3WMR4_PASNO</name>
<feature type="transmembrane region" description="Helical" evidence="12">
    <location>
        <begin position="594"/>
        <end position="610"/>
    </location>
</feature>
<dbReference type="InterPro" id="IPR005150">
    <property type="entry name" value="Cellulose_synth"/>
</dbReference>
<feature type="transmembrane region" description="Helical" evidence="12">
    <location>
        <begin position="754"/>
        <end position="775"/>
    </location>
</feature>
<feature type="active site" evidence="8">
    <location>
        <position position="477"/>
    </location>
</feature>
<protein>
    <recommendedName>
        <fullName evidence="15">Cellulose synthase-like protein G2</fullName>
    </recommendedName>
</protein>
<evidence type="ECO:0000256" key="1">
    <source>
        <dbReference type="ARBA" id="ARBA00004127"/>
    </source>
</evidence>
<dbReference type="GO" id="GO:0016760">
    <property type="term" value="F:cellulose synthase (UDP-forming) activity"/>
    <property type="evidence" value="ECO:0007669"/>
    <property type="project" value="InterPro"/>
</dbReference>
<evidence type="ECO:0000256" key="3">
    <source>
        <dbReference type="ARBA" id="ARBA00022679"/>
    </source>
</evidence>
<dbReference type="EMBL" id="CP144748">
    <property type="protein sequence ID" value="WVZ67256.1"/>
    <property type="molecule type" value="Genomic_DNA"/>
</dbReference>
<dbReference type="GO" id="GO:0071669">
    <property type="term" value="P:plant-type cell wall organization or biogenesis"/>
    <property type="evidence" value="ECO:0007669"/>
    <property type="project" value="UniProtKB-ARBA"/>
</dbReference>
<keyword evidence="7" id="KW-0961">Cell wall biogenesis/degradation</keyword>
<keyword evidence="4 12" id="KW-0812">Transmembrane</keyword>
<dbReference type="GO" id="GO:0071555">
    <property type="term" value="P:cell wall organization"/>
    <property type="evidence" value="ECO:0007669"/>
    <property type="project" value="UniProtKB-KW"/>
</dbReference>
<keyword evidence="6 12" id="KW-0472">Membrane</keyword>
<feature type="binding site" evidence="9">
    <location>
        <position position="118"/>
    </location>
    <ligand>
        <name>UDP-alpha-D-glucose</name>
        <dbReference type="ChEBI" id="CHEBI:58885"/>
    </ligand>
</feature>
<feature type="region of interest" description="Disordered" evidence="11">
    <location>
        <begin position="1"/>
        <end position="21"/>
    </location>
</feature>
<keyword evidence="2" id="KW-0328">Glycosyltransferase</keyword>
<dbReference type="GO" id="GO:0012505">
    <property type="term" value="C:endomembrane system"/>
    <property type="evidence" value="ECO:0007669"/>
    <property type="project" value="UniProtKB-SubCell"/>
</dbReference>
<feature type="active site" evidence="8">
    <location>
        <position position="151"/>
    </location>
</feature>
<evidence type="ECO:0000256" key="4">
    <source>
        <dbReference type="ARBA" id="ARBA00022692"/>
    </source>
</evidence>
<organism evidence="13 14">
    <name type="scientific">Paspalum notatum var. saurae</name>
    <dbReference type="NCBI Taxonomy" id="547442"/>
    <lineage>
        <taxon>Eukaryota</taxon>
        <taxon>Viridiplantae</taxon>
        <taxon>Streptophyta</taxon>
        <taxon>Embryophyta</taxon>
        <taxon>Tracheophyta</taxon>
        <taxon>Spermatophyta</taxon>
        <taxon>Magnoliopsida</taxon>
        <taxon>Liliopsida</taxon>
        <taxon>Poales</taxon>
        <taxon>Poaceae</taxon>
        <taxon>PACMAD clade</taxon>
        <taxon>Panicoideae</taxon>
        <taxon>Andropogonodae</taxon>
        <taxon>Paspaleae</taxon>
        <taxon>Paspalinae</taxon>
        <taxon>Paspalum</taxon>
    </lineage>
</organism>
<feature type="transmembrane region" description="Helical" evidence="12">
    <location>
        <begin position="686"/>
        <end position="709"/>
    </location>
</feature>
<dbReference type="Gene3D" id="3.90.550.10">
    <property type="entry name" value="Spore Coat Polysaccharide Biosynthesis Protein SpsA, Chain A"/>
    <property type="match status" value="1"/>
</dbReference>
<keyword evidence="5 12" id="KW-1133">Transmembrane helix</keyword>
<dbReference type="PANTHER" id="PTHR13301">
    <property type="entry name" value="X-BOX TRANSCRIPTION FACTOR-RELATED"/>
    <property type="match status" value="1"/>
</dbReference>
<keyword evidence="3" id="KW-0808">Transferase</keyword>
<keyword evidence="14" id="KW-1185">Reference proteome</keyword>
<dbReference type="AlphaFoldDB" id="A0AAQ3WMR4"/>
<feature type="transmembrane region" description="Helical" evidence="12">
    <location>
        <begin position="721"/>
        <end position="742"/>
    </location>
</feature>
<gene>
    <name evidence="13" type="ORF">U9M48_016361</name>
</gene>
<evidence type="ECO:0000256" key="7">
    <source>
        <dbReference type="ARBA" id="ARBA00023316"/>
    </source>
</evidence>
<dbReference type="InterPro" id="IPR029044">
    <property type="entry name" value="Nucleotide-diphossugar_trans"/>
</dbReference>
<dbReference type="Pfam" id="PF03552">
    <property type="entry name" value="Cellulose_synt"/>
    <property type="match status" value="2"/>
</dbReference>
<comment type="subcellular location">
    <subcellularLocation>
        <location evidence="1">Endomembrane system</location>
        <topology evidence="1">Multi-pass membrane protein</topology>
    </subcellularLocation>
</comment>
<sequence>MDSATASGSGSGGGTTTMATPPPLRLRLSAVHVNKALVAANRLMAVVHAALVSAFIARRTTSTPLHAAMVVADLTLLFLWALSQAAMWRPVRREAFPERLLLPLPGLDVVVVTADPDKEPPLGVMNTVLSAMALDYPGGGGGRLSVYLSDDAGSPLTLLAARKAYAFARAWVPFCRKHAVQCPCPDRYLAMALPLAGDDDELAVDRRRIKEMYEAFKAELEAASKDESVSGSWTKAKRQQDHDAYVEVISISSKDEDQGDGGEEVPVPLLVYVSREKRGWWAHHHFKAGALNALLRVSGLLTNAPYLLVLDCDMACNTRSSAMEAMCFHLDEQHPIAFLQFPQMFHNLSANDIYTNDLRYIFHTRWFGLDGLRGPILSGTGFIVRRDAMYGAPPPPPTSSSFFSSMDDAELRARFGDSDRLVESVKQLHQHQQQLQPAGSCSSTAEEDASSVASCAFEAGTGWGHQVGFMYQCVVEDYFTGYRRFFARGWTSAYYFPTRPRPPAFLGAMPTNLNDVLVQNKRWMAGMLTVGLSSRYCPLACAPLLAVSVPQAMAIAYFGLAALYAVPALCYATLPQLCFLRGVPLFDGDDGLGWWLAAACFASSLLQHLVEASVARRRLALRTFWNEQRFWMLNAVTGQLFGCVSAVQDLLGAAPMDFDLTAKQADDDGGRLYQQGVFDFTGCSTLLLPATTLCVLNAAALLGGTWRMLMLSSGSSGGARLVGDLFPQLFLLCYIAALSYPLLEGMFLRLHDPARVPTRITALSLALAALLLAVFG</sequence>
<feature type="binding site" evidence="9">
    <location>
        <position position="151"/>
    </location>
    <ligand>
        <name>UDP-alpha-D-glucose</name>
        <dbReference type="ChEBI" id="CHEBI:58885"/>
    </ligand>
</feature>
<dbReference type="Proteomes" id="UP001341281">
    <property type="component" value="Chromosome 04"/>
</dbReference>
<feature type="transmembrane region" description="Helical" evidence="12">
    <location>
        <begin position="554"/>
        <end position="574"/>
    </location>
</feature>
<dbReference type="GO" id="GO:0030244">
    <property type="term" value="P:cellulose biosynthetic process"/>
    <property type="evidence" value="ECO:0007669"/>
    <property type="project" value="InterPro"/>
</dbReference>
<dbReference type="SUPFAM" id="SSF53448">
    <property type="entry name" value="Nucleotide-diphospho-sugar transferases"/>
    <property type="match status" value="1"/>
</dbReference>
<evidence type="ECO:0000256" key="10">
    <source>
        <dbReference type="PIRSR" id="PIRSR605150-3"/>
    </source>
</evidence>
<reference evidence="13 14" key="1">
    <citation type="submission" date="2024-02" db="EMBL/GenBank/DDBJ databases">
        <title>High-quality chromosome-scale genome assembly of Pensacola bahiagrass (Paspalum notatum Flugge var. saurae).</title>
        <authorList>
            <person name="Vega J.M."/>
            <person name="Podio M."/>
            <person name="Orjuela J."/>
            <person name="Siena L.A."/>
            <person name="Pessino S.C."/>
            <person name="Combes M.C."/>
            <person name="Mariac C."/>
            <person name="Albertini E."/>
            <person name="Pupilli F."/>
            <person name="Ortiz J.P.A."/>
            <person name="Leblanc O."/>
        </authorList>
    </citation>
    <scope>NUCLEOTIDE SEQUENCE [LARGE SCALE GENOMIC DNA]</scope>
    <source>
        <strain evidence="13">R1</strain>
        <tissue evidence="13">Leaf</tissue>
    </source>
</reference>
<evidence type="ECO:0000313" key="14">
    <source>
        <dbReference type="Proteomes" id="UP001341281"/>
    </source>
</evidence>
<evidence type="ECO:0000313" key="13">
    <source>
        <dbReference type="EMBL" id="WVZ67256.1"/>
    </source>
</evidence>
<feature type="binding site" evidence="10">
    <location>
        <position position="311"/>
    </location>
    <ligand>
        <name>Mn(2+)</name>
        <dbReference type="ChEBI" id="CHEBI:29035"/>
    </ligand>
</feature>
<evidence type="ECO:0000256" key="8">
    <source>
        <dbReference type="PIRSR" id="PIRSR605150-1"/>
    </source>
</evidence>
<feature type="transmembrane region" description="Helical" evidence="12">
    <location>
        <begin position="631"/>
        <end position="651"/>
    </location>
</feature>
<evidence type="ECO:0000256" key="12">
    <source>
        <dbReference type="SAM" id="Phobius"/>
    </source>
</evidence>
<feature type="binding site" evidence="9">
    <location>
        <position position="119"/>
    </location>
    <ligand>
        <name>UDP-alpha-D-glucose</name>
        <dbReference type="ChEBI" id="CHEBI:58885"/>
    </ligand>
</feature>
<dbReference type="GO" id="GO:0016020">
    <property type="term" value="C:membrane"/>
    <property type="evidence" value="ECO:0007669"/>
    <property type="project" value="InterPro"/>
</dbReference>
<evidence type="ECO:0000256" key="11">
    <source>
        <dbReference type="SAM" id="MobiDB-lite"/>
    </source>
</evidence>
<accession>A0AAQ3WMR4</accession>
<evidence type="ECO:0000256" key="2">
    <source>
        <dbReference type="ARBA" id="ARBA00022676"/>
    </source>
</evidence>
<evidence type="ECO:0000256" key="6">
    <source>
        <dbReference type="ARBA" id="ARBA00023136"/>
    </source>
</evidence>
<proteinExistence type="predicted"/>